<proteinExistence type="inferred from homology"/>
<accession>A0A9P9Z7N5</accession>
<dbReference type="Pfam" id="PF19798">
    <property type="entry name" value="Sulfotransfer_5"/>
    <property type="match status" value="1"/>
</dbReference>
<evidence type="ECO:0000313" key="3">
    <source>
        <dbReference type="Proteomes" id="UP001151287"/>
    </source>
</evidence>
<dbReference type="InterPro" id="IPR027417">
    <property type="entry name" value="P-loop_NTPase"/>
</dbReference>
<keyword evidence="3" id="KW-1185">Reference proteome</keyword>
<protein>
    <recommendedName>
        <fullName evidence="4">Sulfotransferase family protein</fullName>
    </recommendedName>
</protein>
<gene>
    <name evidence="2" type="ORF">LUZ63_020973</name>
</gene>
<dbReference type="InterPro" id="IPR050571">
    <property type="entry name" value="Class-IV_PLP-Dep_Aminotrnsfr"/>
</dbReference>
<organism evidence="2 3">
    <name type="scientific">Rhynchospora breviuscula</name>
    <dbReference type="NCBI Taxonomy" id="2022672"/>
    <lineage>
        <taxon>Eukaryota</taxon>
        <taxon>Viridiplantae</taxon>
        <taxon>Streptophyta</taxon>
        <taxon>Embryophyta</taxon>
        <taxon>Tracheophyta</taxon>
        <taxon>Spermatophyta</taxon>
        <taxon>Magnoliopsida</taxon>
        <taxon>Liliopsida</taxon>
        <taxon>Poales</taxon>
        <taxon>Cyperaceae</taxon>
        <taxon>Cyperoideae</taxon>
        <taxon>Rhynchosporeae</taxon>
        <taxon>Rhynchospora</taxon>
    </lineage>
</organism>
<comment type="caution">
    <text evidence="2">The sequence shown here is derived from an EMBL/GenBank/DDBJ whole genome shotgun (WGS) entry which is preliminary data.</text>
</comment>
<comment type="similarity">
    <text evidence="1">Belongs to the class-IV pyridoxal-phosphate-dependent aminotransferase family.</text>
</comment>
<dbReference type="AlphaFoldDB" id="A0A9P9Z7N5"/>
<dbReference type="PANTHER" id="PTHR42743">
    <property type="entry name" value="AMINO-ACID AMINOTRANSFERASE"/>
    <property type="match status" value="1"/>
</dbReference>
<name>A0A9P9Z7N5_9POAL</name>
<dbReference type="PANTHER" id="PTHR42743:SF11">
    <property type="entry name" value="AMINODEOXYCHORISMATE LYASE"/>
    <property type="match status" value="1"/>
</dbReference>
<dbReference type="Gene3D" id="3.40.50.300">
    <property type="entry name" value="P-loop containing nucleotide triphosphate hydrolases"/>
    <property type="match status" value="1"/>
</dbReference>
<dbReference type="Proteomes" id="UP001151287">
    <property type="component" value="Unassembled WGS sequence"/>
</dbReference>
<dbReference type="SUPFAM" id="SSF52540">
    <property type="entry name" value="P-loop containing nucleoside triphosphate hydrolases"/>
    <property type="match status" value="1"/>
</dbReference>
<sequence>MSHPIHVLWSVPRSVSTSFERMVMERGDHHVVDEPFSRAYYFGPQRRSSRYSRTIAHSDPHEVLAELEEAAQDGPVFVKDMAYQARDVLDADLVARLEHSFLVRHPAAALRSLARGWPDFTPEETGWEHLGLVADLVEEQGRPLVVVEAESVCADPAPVVADWCRRVGLDFRPDALSWPAGMRPEWELWEDWHGSTSRSTGFAPLRPVPDPPGADEPRLRAAYDAALPVWERLRAHALRA</sequence>
<reference evidence="2" key="1">
    <citation type="journal article" date="2022" name="Cell">
        <title>Repeat-based holocentromeres influence genome architecture and karyotype evolution.</title>
        <authorList>
            <person name="Hofstatter P.G."/>
            <person name="Thangavel G."/>
            <person name="Lux T."/>
            <person name="Neumann P."/>
            <person name="Vondrak T."/>
            <person name="Novak P."/>
            <person name="Zhang M."/>
            <person name="Costa L."/>
            <person name="Castellani M."/>
            <person name="Scott A."/>
            <person name="Toegelov H."/>
            <person name="Fuchs J."/>
            <person name="Mata-Sucre Y."/>
            <person name="Dias Y."/>
            <person name="Vanzela A.L.L."/>
            <person name="Huettel B."/>
            <person name="Almeida C.C.S."/>
            <person name="Simkova H."/>
            <person name="Souza G."/>
            <person name="Pedrosa-Harand A."/>
            <person name="Macas J."/>
            <person name="Mayer K.F.X."/>
            <person name="Houben A."/>
            <person name="Marques A."/>
        </authorList>
    </citation>
    <scope>NUCLEOTIDE SEQUENCE</scope>
    <source>
        <strain evidence="2">RhyBre1mFocal</strain>
    </source>
</reference>
<evidence type="ECO:0000256" key="1">
    <source>
        <dbReference type="ARBA" id="ARBA00009320"/>
    </source>
</evidence>
<dbReference type="EMBL" id="JAMQYH010000097">
    <property type="protein sequence ID" value="KAJ1683828.1"/>
    <property type="molecule type" value="Genomic_DNA"/>
</dbReference>
<dbReference type="GO" id="GO:0019752">
    <property type="term" value="P:carboxylic acid metabolic process"/>
    <property type="evidence" value="ECO:0007669"/>
    <property type="project" value="TreeGrafter"/>
</dbReference>
<evidence type="ECO:0008006" key="4">
    <source>
        <dbReference type="Google" id="ProtNLM"/>
    </source>
</evidence>
<dbReference type="OrthoDB" id="416710at2759"/>
<evidence type="ECO:0000313" key="2">
    <source>
        <dbReference type="EMBL" id="KAJ1683828.1"/>
    </source>
</evidence>